<dbReference type="AlphaFoldDB" id="A0AAD9Q5W1"/>
<feature type="region of interest" description="Disordered" evidence="1">
    <location>
        <begin position="338"/>
        <end position="357"/>
    </location>
</feature>
<proteinExistence type="predicted"/>
<evidence type="ECO:0000256" key="1">
    <source>
        <dbReference type="SAM" id="MobiDB-lite"/>
    </source>
</evidence>
<organism evidence="2 3">
    <name type="scientific">Acropora cervicornis</name>
    <name type="common">Staghorn coral</name>
    <dbReference type="NCBI Taxonomy" id="6130"/>
    <lineage>
        <taxon>Eukaryota</taxon>
        <taxon>Metazoa</taxon>
        <taxon>Cnidaria</taxon>
        <taxon>Anthozoa</taxon>
        <taxon>Hexacorallia</taxon>
        <taxon>Scleractinia</taxon>
        <taxon>Astrocoeniina</taxon>
        <taxon>Acroporidae</taxon>
        <taxon>Acropora</taxon>
    </lineage>
</organism>
<reference evidence="2" key="1">
    <citation type="journal article" date="2023" name="G3 (Bethesda)">
        <title>Whole genome assembly and annotation of the endangered Caribbean coral Acropora cervicornis.</title>
        <authorList>
            <person name="Selwyn J.D."/>
            <person name="Vollmer S.V."/>
        </authorList>
    </citation>
    <scope>NUCLEOTIDE SEQUENCE</scope>
    <source>
        <strain evidence="2">K2</strain>
    </source>
</reference>
<accession>A0AAD9Q5W1</accession>
<dbReference type="Pfam" id="PF14906">
    <property type="entry name" value="DUF4495"/>
    <property type="match status" value="1"/>
</dbReference>
<reference evidence="2" key="2">
    <citation type="journal article" date="2023" name="Science">
        <title>Genomic signatures of disease resistance in endangered staghorn corals.</title>
        <authorList>
            <person name="Vollmer S.V."/>
            <person name="Selwyn J.D."/>
            <person name="Despard B.A."/>
            <person name="Roesel C.L."/>
        </authorList>
    </citation>
    <scope>NUCLEOTIDE SEQUENCE</scope>
    <source>
        <strain evidence="2">K2</strain>
    </source>
</reference>
<name>A0AAD9Q5W1_ACRCE</name>
<gene>
    <name evidence="2" type="ORF">P5673_022944</name>
</gene>
<comment type="caution">
    <text evidence="2">The sequence shown here is derived from an EMBL/GenBank/DDBJ whole genome shotgun (WGS) entry which is preliminary data.</text>
</comment>
<dbReference type="PANTHER" id="PTHR33960:SF1">
    <property type="entry name" value="SIMILAR TO KIAA0825 PROTEIN"/>
    <property type="match status" value="1"/>
</dbReference>
<dbReference type="PANTHER" id="PTHR33960">
    <property type="entry name" value="SIMILAR TO KIAA0825 PROTEIN"/>
    <property type="match status" value="1"/>
</dbReference>
<sequence length="802" mass="90610">MSRSSKMSKNQIGDLSMLVNGFSFSSLDQGSMKEAIRKLDAQLEENTASLQESWGQFVDGCNAIAQDRNPDSSLWLNSKDAVDLLMSSSLTQTNACSYEPIALNCFLNNVIQALERNPGQEESIFYDLVQFASHQGILMPFGHPERTDSDQEGQSLNTIVIESRHATDVLWEAIRKKLRKGMWTLFSNLPLPVSGTLCDERKFSLLHNLCFLYPAEEIWKGYKTNRQKLMDQYVRDKSLLQNLKGGFLICSENELPGDVLSFVKICKAAEIMILEDATILQEGLFPETVSNFEFIRDLYLAKVTEELRSVCESFGTNTDKKCQDERLLSDRRGSLVSLGRQSGEERQAGNRRGSYPSNVNHIDPKQILLTFSQCFSTVVALEILVNEVINQRSNADGTGSKVGHPQISTRCPSNSSPVLGHRNPIRQSSKRNTGTPFFLAEENLPLPLGTGASRHTAATASTSGGSSQTQQWLWRDEFKSHLSKISICLNEVMRQVFEKALDDELQSYKTWKKIPVIKIKDDIVRSKQDYPKRISKCCAVVMKMADDYLPLASSYGGKLFQLVRSSFVDSLKASLKSYYAQLTQVQSDFPKLCSVDCLYTVLSTAVFIKNHLVYYEHVIGTEPRRPFPMLHRQLSELVDSVSDQITSYHDNVICTVILQDAHSHNWTENRPFFEDERCSFSVQMWNYHLQGLRHDLWYHCPPEKSQQMFTSILHNSLVTLTTRYGRATPSSKRINQFRSDITAILLCTLSFLWSCCNSVACLLDPRCTVSPFPAIHTMCSCLCTTLVRATRSANCLDLGSYY</sequence>
<protein>
    <submittedName>
        <fullName evidence="2">Uncharacterized protein</fullName>
    </submittedName>
</protein>
<dbReference type="InterPro" id="IPR027993">
    <property type="entry name" value="DUF4495"/>
</dbReference>
<evidence type="ECO:0000313" key="3">
    <source>
        <dbReference type="Proteomes" id="UP001249851"/>
    </source>
</evidence>
<feature type="region of interest" description="Disordered" evidence="1">
    <location>
        <begin position="394"/>
        <end position="432"/>
    </location>
</feature>
<dbReference type="Proteomes" id="UP001249851">
    <property type="component" value="Unassembled WGS sequence"/>
</dbReference>
<evidence type="ECO:0000313" key="2">
    <source>
        <dbReference type="EMBL" id="KAK2555315.1"/>
    </source>
</evidence>
<feature type="compositionally biased region" description="Polar residues" evidence="1">
    <location>
        <begin position="406"/>
        <end position="417"/>
    </location>
</feature>
<keyword evidence="3" id="KW-1185">Reference proteome</keyword>
<dbReference type="EMBL" id="JARQWQ010000063">
    <property type="protein sequence ID" value="KAK2555315.1"/>
    <property type="molecule type" value="Genomic_DNA"/>
</dbReference>